<organism evidence="3 4">
    <name type="scientific">Ramlibacter terrae</name>
    <dbReference type="NCBI Taxonomy" id="2732511"/>
    <lineage>
        <taxon>Bacteria</taxon>
        <taxon>Pseudomonadati</taxon>
        <taxon>Pseudomonadota</taxon>
        <taxon>Betaproteobacteria</taxon>
        <taxon>Burkholderiales</taxon>
        <taxon>Comamonadaceae</taxon>
        <taxon>Ramlibacter</taxon>
    </lineage>
</organism>
<keyword evidence="2" id="KW-0812">Transmembrane</keyword>
<protein>
    <submittedName>
        <fullName evidence="3">Uncharacterized protein</fullName>
    </submittedName>
</protein>
<evidence type="ECO:0000256" key="1">
    <source>
        <dbReference type="SAM" id="MobiDB-lite"/>
    </source>
</evidence>
<gene>
    <name evidence="3" type="ORF">HK414_14170</name>
</gene>
<accession>A0ABX6P309</accession>
<reference evidence="3 4" key="1">
    <citation type="submission" date="2020-05" db="EMBL/GenBank/DDBJ databases">
        <title>Ramlibacter rhizophilus sp. nov., isolated from rhizosphere soil of national flower Mugunghwa from South Korea.</title>
        <authorList>
            <person name="Zheng-Fei Y."/>
            <person name="Huan T."/>
        </authorList>
    </citation>
    <scope>NUCLEOTIDE SEQUENCE [LARGE SCALE GENOMIC DNA]</scope>
    <source>
        <strain evidence="3 4">H242</strain>
    </source>
</reference>
<evidence type="ECO:0000256" key="2">
    <source>
        <dbReference type="SAM" id="Phobius"/>
    </source>
</evidence>
<dbReference type="Proteomes" id="UP000500826">
    <property type="component" value="Chromosome"/>
</dbReference>
<feature type="transmembrane region" description="Helical" evidence="2">
    <location>
        <begin position="31"/>
        <end position="53"/>
    </location>
</feature>
<evidence type="ECO:0000313" key="4">
    <source>
        <dbReference type="Proteomes" id="UP000500826"/>
    </source>
</evidence>
<keyword evidence="4" id="KW-1185">Reference proteome</keyword>
<feature type="region of interest" description="Disordered" evidence="1">
    <location>
        <begin position="64"/>
        <end position="90"/>
    </location>
</feature>
<sequence>MPMVTLLSQAYDVWLTALPGLAVRALLPSTAAGLVLVLAVLFVQHLLLAALLVTGARGLRAALQSSSPASSPGNSTSVKPNWLKSRTRIG</sequence>
<feature type="compositionally biased region" description="Low complexity" evidence="1">
    <location>
        <begin position="64"/>
        <end position="77"/>
    </location>
</feature>
<keyword evidence="2" id="KW-0472">Membrane</keyword>
<name>A0ABX6P309_9BURK</name>
<keyword evidence="2" id="KW-1133">Transmembrane helix</keyword>
<dbReference type="EMBL" id="CP053418">
    <property type="protein sequence ID" value="QJW84468.1"/>
    <property type="molecule type" value="Genomic_DNA"/>
</dbReference>
<evidence type="ECO:0000313" key="3">
    <source>
        <dbReference type="EMBL" id="QJW84468.1"/>
    </source>
</evidence>
<proteinExistence type="predicted"/>